<name>A0A562V2U8_9ACTN</name>
<organism evidence="2 3">
    <name type="scientific">Stackebrandtia albiflava</name>
    <dbReference type="NCBI Taxonomy" id="406432"/>
    <lineage>
        <taxon>Bacteria</taxon>
        <taxon>Bacillati</taxon>
        <taxon>Actinomycetota</taxon>
        <taxon>Actinomycetes</taxon>
        <taxon>Glycomycetales</taxon>
        <taxon>Glycomycetaceae</taxon>
        <taxon>Stackebrandtia</taxon>
    </lineage>
</organism>
<dbReference type="InterPro" id="IPR041202">
    <property type="entry name" value="BaeRF_family10"/>
</dbReference>
<feature type="region of interest" description="Disordered" evidence="1">
    <location>
        <begin position="323"/>
        <end position="347"/>
    </location>
</feature>
<keyword evidence="3" id="KW-1185">Reference proteome</keyword>
<feature type="region of interest" description="Disordered" evidence="1">
    <location>
        <begin position="166"/>
        <end position="193"/>
    </location>
</feature>
<dbReference type="OrthoDB" id="4638263at2"/>
<evidence type="ECO:0000313" key="2">
    <source>
        <dbReference type="EMBL" id="TWJ12191.1"/>
    </source>
</evidence>
<proteinExistence type="predicted"/>
<protein>
    <recommendedName>
        <fullName evidence="4">Peptide subunit release factor 1 (ERF1)</fullName>
    </recommendedName>
</protein>
<dbReference type="EMBL" id="VLLL01000006">
    <property type="protein sequence ID" value="TWJ12191.1"/>
    <property type="molecule type" value="Genomic_DNA"/>
</dbReference>
<sequence>MNLDRSSLRELAGLSDPLGVLSIYVTADPTEEASDRPAWELRLRNALDELSAAAKDSGDREFDQTMRRKLPALEPDLDWLTAGSTPGLGRALFAPLSADEVYRISVQQDLGDRVVCDDTGYVRPLLSAWAAGAPAGVAVAAGEGLRILEVEFGRGEELATLEYDDPSGEWREMRGPARNNPMRSQQSSSQTDLFDSKRAAHLKRFLATGHESLRRFAEERDWGFLVLAGEPQLRDAVVERLASGFGPQIVISTQVLGQTTPAQVADMVADDLATARRDRDLGLVNRIEETKLSTRGLDQTLAAVQDGRAELVVMDTEGQWHGRRTPDGLFVGGDTLPPDTDPDRMQDEPDLGERLIELALRNSTEVAMVPPEVAERLNGADGLAAVLRW</sequence>
<comment type="caution">
    <text evidence="2">The sequence shown here is derived from an EMBL/GenBank/DDBJ whole genome shotgun (WGS) entry which is preliminary data.</text>
</comment>
<accession>A0A562V2U8</accession>
<evidence type="ECO:0008006" key="4">
    <source>
        <dbReference type="Google" id="ProtNLM"/>
    </source>
</evidence>
<dbReference type="RefSeq" id="WP_147139114.1">
    <property type="nucleotide sequence ID" value="NZ_BAABIJ010000002.1"/>
</dbReference>
<dbReference type="Proteomes" id="UP000321617">
    <property type="component" value="Unassembled WGS sequence"/>
</dbReference>
<feature type="compositionally biased region" description="Polar residues" evidence="1">
    <location>
        <begin position="181"/>
        <end position="193"/>
    </location>
</feature>
<gene>
    <name evidence="2" type="ORF">LX16_2946</name>
</gene>
<evidence type="ECO:0000313" key="3">
    <source>
        <dbReference type="Proteomes" id="UP000321617"/>
    </source>
</evidence>
<evidence type="ECO:0000256" key="1">
    <source>
        <dbReference type="SAM" id="MobiDB-lite"/>
    </source>
</evidence>
<dbReference type="AlphaFoldDB" id="A0A562V2U8"/>
<reference evidence="2 3" key="1">
    <citation type="journal article" date="2013" name="Stand. Genomic Sci.">
        <title>Genomic Encyclopedia of Type Strains, Phase I: The one thousand microbial genomes (KMG-I) project.</title>
        <authorList>
            <person name="Kyrpides N.C."/>
            <person name="Woyke T."/>
            <person name="Eisen J.A."/>
            <person name="Garrity G."/>
            <person name="Lilburn T.G."/>
            <person name="Beck B.J."/>
            <person name="Whitman W.B."/>
            <person name="Hugenholtz P."/>
            <person name="Klenk H.P."/>
        </authorList>
    </citation>
    <scope>NUCLEOTIDE SEQUENCE [LARGE SCALE GENOMIC DNA]</scope>
    <source>
        <strain evidence="2 3">DSM 45044</strain>
    </source>
</reference>
<dbReference type="Pfam" id="PF18854">
    <property type="entry name" value="baeRF_family10"/>
    <property type="match status" value="1"/>
</dbReference>